<dbReference type="Pfam" id="PF15294">
    <property type="entry name" value="Leu_zip"/>
    <property type="match status" value="1"/>
</dbReference>
<keyword evidence="5 8" id="KW-0175">Coiled coil</keyword>
<reference evidence="9 10" key="1">
    <citation type="journal article" date="2013" name="PLoS ONE">
        <title>Predicting the Proteins of Angomonas deanei, Strigomonas culicis and Their Respective Endosymbionts Reveals New Aspects of the Trypanosomatidae Family.</title>
        <authorList>
            <person name="Motta M.C."/>
            <person name="Martins A.C."/>
            <person name="de Souza S.S."/>
            <person name="Catta-Preta C.M."/>
            <person name="Silva R."/>
            <person name="Klein C.C."/>
            <person name="de Almeida L.G."/>
            <person name="de Lima Cunha O."/>
            <person name="Ciapina L.P."/>
            <person name="Brocchi M."/>
            <person name="Colabardini A.C."/>
            <person name="de Araujo Lima B."/>
            <person name="Machado C.R."/>
            <person name="de Almeida Soares C.M."/>
            <person name="Probst C.M."/>
            <person name="de Menezes C.B."/>
            <person name="Thompson C.E."/>
            <person name="Bartholomeu D.C."/>
            <person name="Gradia D.F."/>
            <person name="Pavoni D.P."/>
            <person name="Grisard E.C."/>
            <person name="Fantinatti-Garboggini F."/>
            <person name="Marchini F.K."/>
            <person name="Rodrigues-Luiz G.F."/>
            <person name="Wagner G."/>
            <person name="Goldman G.H."/>
            <person name="Fietto J.L."/>
            <person name="Elias M.C."/>
            <person name="Goldman M.H."/>
            <person name="Sagot M.F."/>
            <person name="Pereira M."/>
            <person name="Stoco P.H."/>
            <person name="de Mendonca-Neto R.P."/>
            <person name="Teixeira S.M."/>
            <person name="Maciel T.E."/>
            <person name="de Oliveira Mendes T.A."/>
            <person name="Urmenyi T.P."/>
            <person name="de Souza W."/>
            <person name="Schenkman S."/>
            <person name="de Vasconcelos A.T."/>
        </authorList>
    </citation>
    <scope>NUCLEOTIDE SEQUENCE [LARGE SCALE GENOMIC DNA]</scope>
</reference>
<dbReference type="PANTHER" id="PTHR21635">
    <property type="entry name" value="LEUCINE ZIPPER TRANSCRIPTION FACTOR LIKE"/>
    <property type="match status" value="1"/>
</dbReference>
<evidence type="ECO:0000313" key="9">
    <source>
        <dbReference type="EMBL" id="EPY33706.1"/>
    </source>
</evidence>
<accession>S9W2Y8</accession>
<comment type="caution">
    <text evidence="9">The sequence shown here is derived from an EMBL/GenBank/DDBJ whole genome shotgun (WGS) entry which is preliminary data.</text>
</comment>
<evidence type="ECO:0000256" key="4">
    <source>
        <dbReference type="ARBA" id="ARBA00022490"/>
    </source>
</evidence>
<evidence type="ECO:0000256" key="3">
    <source>
        <dbReference type="ARBA" id="ARBA00018920"/>
    </source>
</evidence>
<dbReference type="PANTHER" id="PTHR21635:SF0">
    <property type="entry name" value="LEUCINE ZIPPER TRANSCRIPTION FACTOR-LIKE PROTEIN 1"/>
    <property type="match status" value="1"/>
</dbReference>
<evidence type="ECO:0000256" key="6">
    <source>
        <dbReference type="ARBA" id="ARBA00024898"/>
    </source>
</evidence>
<sequence length="214" mass="23611">MLQGVVDTQMESTAAAAAELMRAVLREADLQRLVLKVDSMAVLTNAGGVNAMGHHGRQLLSGPSSRLAPITMADAGGEAARQLAEANAEVRRLREKLHQVTDAYTKVMNSRSADTEHLLSMQEKMNDRERLAAELAVRCQGQDGNLQAAVHQLRTEVADAKRELATRLNQSTQYQQVKKLLAQRNDQIKDLRARLARFDPSFRASNDDIAPEKD</sequence>
<dbReference type="GO" id="GO:0005737">
    <property type="term" value="C:cytoplasm"/>
    <property type="evidence" value="ECO:0007669"/>
    <property type="project" value="UniProtKB-SubCell"/>
</dbReference>
<evidence type="ECO:0000313" key="10">
    <source>
        <dbReference type="Proteomes" id="UP000015354"/>
    </source>
</evidence>
<gene>
    <name evidence="9" type="ORF">STCU_02060</name>
</gene>
<dbReference type="OrthoDB" id="313412at2759"/>
<comment type="function">
    <text evidence="6">Regulates ciliary localization of the BBSome complex. Together with the BBSome complex, controls SMO ciliary trafficking and contributes to the sonic hedgehog (SHH) pathway regulation. May play a role in neurite outgrowth. May have tumor suppressor function.</text>
</comment>
<protein>
    <recommendedName>
        <fullName evidence="3">Leucine zipper transcription factor-like protein 1</fullName>
    </recommendedName>
</protein>
<evidence type="ECO:0000256" key="1">
    <source>
        <dbReference type="ARBA" id="ARBA00004496"/>
    </source>
</evidence>
<feature type="coiled-coil region" evidence="8">
    <location>
        <begin position="76"/>
        <end position="103"/>
    </location>
</feature>
<comment type="similarity">
    <text evidence="2">Belongs to the LZTFL1 family.</text>
</comment>
<evidence type="ECO:0000256" key="8">
    <source>
        <dbReference type="SAM" id="Coils"/>
    </source>
</evidence>
<comment type="subcellular location">
    <subcellularLocation>
        <location evidence="1">Cytoplasm</location>
    </subcellularLocation>
</comment>
<keyword evidence="4" id="KW-0963">Cytoplasm</keyword>
<evidence type="ECO:0000256" key="7">
    <source>
        <dbReference type="ARBA" id="ARBA00026004"/>
    </source>
</evidence>
<dbReference type="Proteomes" id="UP000015354">
    <property type="component" value="Unassembled WGS sequence"/>
</dbReference>
<dbReference type="EMBL" id="ATMH01002060">
    <property type="protein sequence ID" value="EPY33706.1"/>
    <property type="molecule type" value="Genomic_DNA"/>
</dbReference>
<keyword evidence="10" id="KW-1185">Reference proteome</keyword>
<dbReference type="AlphaFoldDB" id="S9W2Y8"/>
<dbReference type="GO" id="GO:1903565">
    <property type="term" value="P:negative regulation of protein localization to cilium"/>
    <property type="evidence" value="ECO:0007669"/>
    <property type="project" value="TreeGrafter"/>
</dbReference>
<feature type="coiled-coil region" evidence="8">
    <location>
        <begin position="150"/>
        <end position="194"/>
    </location>
</feature>
<dbReference type="InterPro" id="IPR026157">
    <property type="entry name" value="LZTFL1"/>
</dbReference>
<organism evidence="9 10">
    <name type="scientific">Strigomonas culicis</name>
    <dbReference type="NCBI Taxonomy" id="28005"/>
    <lineage>
        <taxon>Eukaryota</taxon>
        <taxon>Discoba</taxon>
        <taxon>Euglenozoa</taxon>
        <taxon>Kinetoplastea</taxon>
        <taxon>Metakinetoplastina</taxon>
        <taxon>Trypanosomatida</taxon>
        <taxon>Trypanosomatidae</taxon>
        <taxon>Strigomonadinae</taxon>
        <taxon>Strigomonas</taxon>
    </lineage>
</organism>
<evidence type="ECO:0000256" key="5">
    <source>
        <dbReference type="ARBA" id="ARBA00023054"/>
    </source>
</evidence>
<proteinExistence type="inferred from homology"/>
<name>S9W2Y8_9TRYP</name>
<evidence type="ECO:0000256" key="2">
    <source>
        <dbReference type="ARBA" id="ARBA00008868"/>
    </source>
</evidence>
<comment type="subunit">
    <text evidence="7">Self-associates. Interacts with BBS9; the interaction mediates the association of LZTL1 with the BBsome complex and regulates BBSome ciliary trafficking.</text>
</comment>